<name>A0AAJ7FRP1_CEPCN</name>
<evidence type="ECO:0000256" key="2">
    <source>
        <dbReference type="PROSITE-ProRule" id="PRU00497"/>
    </source>
</evidence>
<dbReference type="InterPro" id="IPR031311">
    <property type="entry name" value="CHIT_BIND_RR_consensus"/>
</dbReference>
<proteinExistence type="predicted"/>
<evidence type="ECO:0000256" key="3">
    <source>
        <dbReference type="SAM" id="SignalP"/>
    </source>
</evidence>
<dbReference type="PROSITE" id="PS00233">
    <property type="entry name" value="CHIT_BIND_RR_1"/>
    <property type="match status" value="1"/>
</dbReference>
<dbReference type="PROSITE" id="PS51155">
    <property type="entry name" value="CHIT_BIND_RR_2"/>
    <property type="match status" value="1"/>
</dbReference>
<dbReference type="InterPro" id="IPR000618">
    <property type="entry name" value="Insect_cuticle"/>
</dbReference>
<evidence type="ECO:0000313" key="5">
    <source>
        <dbReference type="RefSeq" id="XP_015604921.1"/>
    </source>
</evidence>
<dbReference type="Pfam" id="PF00379">
    <property type="entry name" value="Chitin_bind_4"/>
    <property type="match status" value="1"/>
</dbReference>
<dbReference type="PANTHER" id="PTHR10380">
    <property type="entry name" value="CUTICLE PROTEIN"/>
    <property type="match status" value="1"/>
</dbReference>
<dbReference type="InterPro" id="IPR050468">
    <property type="entry name" value="Cuticle_Struct_Prot"/>
</dbReference>
<dbReference type="AlphaFoldDB" id="A0AAJ7FRP1"/>
<protein>
    <submittedName>
        <fullName evidence="5">Endocuticle structural glycoprotein SgAbd-1</fullName>
    </submittedName>
</protein>
<accession>A0AAJ7FRP1</accession>
<organism evidence="4 5">
    <name type="scientific">Cephus cinctus</name>
    <name type="common">Wheat stem sawfly</name>
    <dbReference type="NCBI Taxonomy" id="211228"/>
    <lineage>
        <taxon>Eukaryota</taxon>
        <taxon>Metazoa</taxon>
        <taxon>Ecdysozoa</taxon>
        <taxon>Arthropoda</taxon>
        <taxon>Hexapoda</taxon>
        <taxon>Insecta</taxon>
        <taxon>Pterygota</taxon>
        <taxon>Neoptera</taxon>
        <taxon>Endopterygota</taxon>
        <taxon>Hymenoptera</taxon>
        <taxon>Cephoidea</taxon>
        <taxon>Cephidae</taxon>
        <taxon>Cephus</taxon>
    </lineage>
</organism>
<keyword evidence="4" id="KW-1185">Reference proteome</keyword>
<feature type="chain" id="PRO_5042494672" evidence="3">
    <location>
        <begin position="17"/>
        <end position="140"/>
    </location>
</feature>
<dbReference type="RefSeq" id="XP_015604921.1">
    <property type="nucleotide sequence ID" value="XM_015749435.2"/>
</dbReference>
<evidence type="ECO:0000256" key="1">
    <source>
        <dbReference type="ARBA" id="ARBA00022460"/>
    </source>
</evidence>
<sequence>MKFLIVSLALVAATCAQYQQPTKPIAILRQAQDIAPDGSYSYNYDTENGISVAENGAPKPVGPKGEPAVVVSGQYQYPAPDGTVIQVTYSADENGFQPQGAHLPVAPPVPEAIQRSIAYNAAHPEENEYNPAAAPVYRRF</sequence>
<dbReference type="Proteomes" id="UP000694920">
    <property type="component" value="Unplaced"/>
</dbReference>
<keyword evidence="1 2" id="KW-0193">Cuticle</keyword>
<dbReference type="GO" id="GO:0062129">
    <property type="term" value="C:chitin-based extracellular matrix"/>
    <property type="evidence" value="ECO:0007669"/>
    <property type="project" value="TreeGrafter"/>
</dbReference>
<dbReference type="GeneID" id="107272333"/>
<reference evidence="5" key="1">
    <citation type="submission" date="2025-08" db="UniProtKB">
        <authorList>
            <consortium name="RefSeq"/>
        </authorList>
    </citation>
    <scope>IDENTIFICATION</scope>
</reference>
<evidence type="ECO:0000313" key="4">
    <source>
        <dbReference type="Proteomes" id="UP000694920"/>
    </source>
</evidence>
<dbReference type="PANTHER" id="PTHR10380:SF238">
    <property type="entry name" value="CUTICULAR PROTEIN 65EA-RELATED"/>
    <property type="match status" value="1"/>
</dbReference>
<gene>
    <name evidence="5" type="primary">LOC107272333</name>
</gene>
<dbReference type="KEGG" id="ccin:107272333"/>
<dbReference type="PRINTS" id="PR00947">
    <property type="entry name" value="CUTICLE"/>
</dbReference>
<feature type="signal peptide" evidence="3">
    <location>
        <begin position="1"/>
        <end position="16"/>
    </location>
</feature>
<dbReference type="GO" id="GO:0008010">
    <property type="term" value="F:structural constituent of chitin-based larval cuticle"/>
    <property type="evidence" value="ECO:0007669"/>
    <property type="project" value="TreeGrafter"/>
</dbReference>
<keyword evidence="3" id="KW-0732">Signal</keyword>